<evidence type="ECO:0000313" key="2">
    <source>
        <dbReference type="Proteomes" id="UP000254968"/>
    </source>
</evidence>
<accession>A0A378JYC6</accession>
<protein>
    <submittedName>
        <fullName evidence="1">Uncharacterized protein</fullName>
    </submittedName>
</protein>
<evidence type="ECO:0000313" key="1">
    <source>
        <dbReference type="EMBL" id="STX55752.1"/>
    </source>
</evidence>
<organism evidence="1 2">
    <name type="scientific">Legionella beliardensis</name>
    <dbReference type="NCBI Taxonomy" id="91822"/>
    <lineage>
        <taxon>Bacteria</taxon>
        <taxon>Pseudomonadati</taxon>
        <taxon>Pseudomonadota</taxon>
        <taxon>Gammaproteobacteria</taxon>
        <taxon>Legionellales</taxon>
        <taxon>Legionellaceae</taxon>
        <taxon>Legionella</taxon>
    </lineage>
</organism>
<dbReference type="Proteomes" id="UP000254968">
    <property type="component" value="Unassembled WGS sequence"/>
</dbReference>
<dbReference type="EMBL" id="UGNV01000005">
    <property type="protein sequence ID" value="STX55752.1"/>
    <property type="molecule type" value="Genomic_DNA"/>
</dbReference>
<dbReference type="AlphaFoldDB" id="A0A378JYC6"/>
<keyword evidence="2" id="KW-1185">Reference proteome</keyword>
<sequence>MKWIKYFFKPLIWIYSKTNLVDEEFYYFNADKKNET</sequence>
<reference evidence="1 2" key="1">
    <citation type="submission" date="2018-06" db="EMBL/GenBank/DDBJ databases">
        <authorList>
            <consortium name="Pathogen Informatics"/>
            <person name="Doyle S."/>
        </authorList>
    </citation>
    <scope>NUCLEOTIDE SEQUENCE [LARGE SCALE GENOMIC DNA]</scope>
    <source>
        <strain evidence="1 2">NCTC13315</strain>
    </source>
</reference>
<gene>
    <name evidence="1" type="ORF">NCTC13315_03122</name>
</gene>
<proteinExistence type="predicted"/>
<name>A0A378JYC6_9GAMM</name>